<dbReference type="GO" id="GO:0006355">
    <property type="term" value="P:regulation of DNA-templated transcription"/>
    <property type="evidence" value="ECO:0007669"/>
    <property type="project" value="UniProtKB-ARBA"/>
</dbReference>
<keyword evidence="3" id="KW-0804">Transcription</keyword>
<proteinExistence type="predicted"/>
<dbReference type="InterPro" id="IPR019887">
    <property type="entry name" value="Tscrpt_reg_AsnC/Lrp_C"/>
</dbReference>
<evidence type="ECO:0000313" key="6">
    <source>
        <dbReference type="Proteomes" id="UP000295399"/>
    </source>
</evidence>
<keyword evidence="6" id="KW-1185">Reference proteome</keyword>
<evidence type="ECO:0000313" key="5">
    <source>
        <dbReference type="EMBL" id="TCP33912.1"/>
    </source>
</evidence>
<dbReference type="Pfam" id="PF01037">
    <property type="entry name" value="AsnC_trans_reg"/>
    <property type="match status" value="1"/>
</dbReference>
<dbReference type="OrthoDB" id="8085200at2"/>
<dbReference type="SUPFAM" id="SSF54909">
    <property type="entry name" value="Dimeric alpha+beta barrel"/>
    <property type="match status" value="1"/>
</dbReference>
<evidence type="ECO:0000256" key="1">
    <source>
        <dbReference type="ARBA" id="ARBA00023015"/>
    </source>
</evidence>
<evidence type="ECO:0000256" key="2">
    <source>
        <dbReference type="ARBA" id="ARBA00023125"/>
    </source>
</evidence>
<dbReference type="InterPro" id="IPR019888">
    <property type="entry name" value="Tscrpt_reg_AsnC-like"/>
</dbReference>
<dbReference type="RefSeq" id="WP_132708578.1">
    <property type="nucleotide sequence ID" value="NZ_JACIGF010000006.1"/>
</dbReference>
<dbReference type="Proteomes" id="UP000295399">
    <property type="component" value="Unassembled WGS sequence"/>
</dbReference>
<dbReference type="InterPro" id="IPR011008">
    <property type="entry name" value="Dimeric_a/b-barrel"/>
</dbReference>
<evidence type="ECO:0000259" key="4">
    <source>
        <dbReference type="PROSITE" id="PS50956"/>
    </source>
</evidence>
<feature type="domain" description="HTH asnC-type" evidence="4">
    <location>
        <begin position="6"/>
        <end position="67"/>
    </location>
</feature>
<dbReference type="EMBL" id="SLXO01000006">
    <property type="protein sequence ID" value="TCP33912.1"/>
    <property type="molecule type" value="Genomic_DNA"/>
</dbReference>
<dbReference type="Pfam" id="PF13412">
    <property type="entry name" value="HTH_24"/>
    <property type="match status" value="1"/>
</dbReference>
<reference evidence="5 6" key="1">
    <citation type="submission" date="2019-03" db="EMBL/GenBank/DDBJ databases">
        <title>Genomic Encyclopedia of Type Strains, Phase IV (KMG-IV): sequencing the most valuable type-strain genomes for metagenomic binning, comparative biology and taxonomic classification.</title>
        <authorList>
            <person name="Goeker M."/>
        </authorList>
    </citation>
    <scope>NUCLEOTIDE SEQUENCE [LARGE SCALE GENOMIC DNA]</scope>
    <source>
        <strain evidence="5 6">DSM 2132</strain>
    </source>
</reference>
<dbReference type="Gene3D" id="1.10.10.10">
    <property type="entry name" value="Winged helix-like DNA-binding domain superfamily/Winged helix DNA-binding domain"/>
    <property type="match status" value="1"/>
</dbReference>
<protein>
    <submittedName>
        <fullName evidence="5">AsnC family transcriptional regulator</fullName>
    </submittedName>
</protein>
<dbReference type="SUPFAM" id="SSF46785">
    <property type="entry name" value="Winged helix' DNA-binding domain"/>
    <property type="match status" value="1"/>
</dbReference>
<dbReference type="PANTHER" id="PTHR30154">
    <property type="entry name" value="LEUCINE-RESPONSIVE REGULATORY PROTEIN"/>
    <property type="match status" value="1"/>
</dbReference>
<dbReference type="InterPro" id="IPR019885">
    <property type="entry name" value="Tscrpt_reg_HTH_AsnC-type_CS"/>
</dbReference>
<comment type="caution">
    <text evidence="5">The sequence shown here is derived from an EMBL/GenBank/DDBJ whole genome shotgun (WGS) entry which is preliminary data.</text>
</comment>
<dbReference type="GO" id="GO:0043565">
    <property type="term" value="F:sequence-specific DNA binding"/>
    <property type="evidence" value="ECO:0007669"/>
    <property type="project" value="InterPro"/>
</dbReference>
<dbReference type="InterPro" id="IPR036390">
    <property type="entry name" value="WH_DNA-bd_sf"/>
</dbReference>
<dbReference type="PROSITE" id="PS50956">
    <property type="entry name" value="HTH_ASNC_2"/>
    <property type="match status" value="1"/>
</dbReference>
<organism evidence="5 6">
    <name type="scientific">Rhodothalassium salexigens DSM 2132</name>
    <dbReference type="NCBI Taxonomy" id="1188247"/>
    <lineage>
        <taxon>Bacteria</taxon>
        <taxon>Pseudomonadati</taxon>
        <taxon>Pseudomonadota</taxon>
        <taxon>Alphaproteobacteria</taxon>
        <taxon>Rhodothalassiales</taxon>
        <taxon>Rhodothalassiaceae</taxon>
        <taxon>Rhodothalassium</taxon>
    </lineage>
</organism>
<dbReference type="Gene3D" id="3.30.70.920">
    <property type="match status" value="1"/>
</dbReference>
<keyword evidence="2" id="KW-0238">DNA-binding</keyword>
<dbReference type="PRINTS" id="PR00033">
    <property type="entry name" value="HTHASNC"/>
</dbReference>
<dbReference type="GO" id="GO:0043200">
    <property type="term" value="P:response to amino acid"/>
    <property type="evidence" value="ECO:0007669"/>
    <property type="project" value="TreeGrafter"/>
</dbReference>
<name>A0A4R2PF57_RHOSA</name>
<accession>A0A4R2PF57</accession>
<dbReference type="InterPro" id="IPR036388">
    <property type="entry name" value="WH-like_DNA-bd_sf"/>
</dbReference>
<dbReference type="FunCoup" id="A0A4R2PF57">
    <property type="interactions" value="282"/>
</dbReference>
<dbReference type="GO" id="GO:0005829">
    <property type="term" value="C:cytosol"/>
    <property type="evidence" value="ECO:0007669"/>
    <property type="project" value="TreeGrafter"/>
</dbReference>
<dbReference type="InterPro" id="IPR000485">
    <property type="entry name" value="AsnC-type_HTH_dom"/>
</dbReference>
<dbReference type="InParanoid" id="A0A4R2PF57"/>
<dbReference type="CDD" id="cd00090">
    <property type="entry name" value="HTH_ARSR"/>
    <property type="match status" value="1"/>
</dbReference>
<sequence>MPRMKIDDVDLKILSTLQDHGRMTNVDLAEKVGITAPPCLRRVRGLEETGHIRGYHADLDPERLGFGITVIAMISLKSQTDVDLKAFEEMTHNWPLVRECYLLNGDVDFLLKIVARDLGEYQRFLTNHLTSAPGVGSIKTALMIRASKSAPGVPVELLSAPTNAAGEPTGNA</sequence>
<evidence type="ECO:0000256" key="3">
    <source>
        <dbReference type="ARBA" id="ARBA00023163"/>
    </source>
</evidence>
<keyword evidence="1" id="KW-0805">Transcription regulation</keyword>
<dbReference type="AlphaFoldDB" id="A0A4R2PF57"/>
<dbReference type="SMART" id="SM00344">
    <property type="entry name" value="HTH_ASNC"/>
    <property type="match status" value="1"/>
</dbReference>
<dbReference type="InterPro" id="IPR011991">
    <property type="entry name" value="ArsR-like_HTH"/>
</dbReference>
<gene>
    <name evidence="5" type="ORF">EV659_10670</name>
</gene>
<dbReference type="PROSITE" id="PS00519">
    <property type="entry name" value="HTH_ASNC_1"/>
    <property type="match status" value="1"/>
</dbReference>
<dbReference type="PANTHER" id="PTHR30154:SF34">
    <property type="entry name" value="TRANSCRIPTIONAL REGULATOR AZLB"/>
    <property type="match status" value="1"/>
</dbReference>